<dbReference type="Proteomes" id="UP001153076">
    <property type="component" value="Unassembled WGS sequence"/>
</dbReference>
<accession>A0A9Q1KK21</accession>
<feature type="domain" description="Reverse transcriptase zinc-binding" evidence="1">
    <location>
        <begin position="202"/>
        <end position="282"/>
    </location>
</feature>
<keyword evidence="3" id="KW-1185">Reference proteome</keyword>
<evidence type="ECO:0000313" key="3">
    <source>
        <dbReference type="Proteomes" id="UP001153076"/>
    </source>
</evidence>
<evidence type="ECO:0000259" key="1">
    <source>
        <dbReference type="Pfam" id="PF13966"/>
    </source>
</evidence>
<dbReference type="Pfam" id="PF13966">
    <property type="entry name" value="zf-RVT"/>
    <property type="match status" value="1"/>
</dbReference>
<dbReference type="InterPro" id="IPR026960">
    <property type="entry name" value="RVT-Znf"/>
</dbReference>
<dbReference type="AlphaFoldDB" id="A0A9Q1KK21"/>
<evidence type="ECO:0000313" key="2">
    <source>
        <dbReference type="EMBL" id="KAJ8444246.1"/>
    </source>
</evidence>
<gene>
    <name evidence="2" type="ORF">Cgig2_024572</name>
</gene>
<dbReference type="PANTHER" id="PTHR33116:SF66">
    <property type="entry name" value="REVERSE TRANSCRIPTASE ZINC-BINDING DOMAIN-CONTAINING PROTEIN"/>
    <property type="match status" value="1"/>
</dbReference>
<protein>
    <recommendedName>
        <fullName evidence="1">Reverse transcriptase zinc-binding domain-containing protein</fullName>
    </recommendedName>
</protein>
<comment type="caution">
    <text evidence="2">The sequence shown here is derived from an EMBL/GenBank/DDBJ whole genome shotgun (WGS) entry which is preliminary data.</text>
</comment>
<dbReference type="EMBL" id="JAKOGI010000102">
    <property type="protein sequence ID" value="KAJ8444246.1"/>
    <property type="molecule type" value="Genomic_DNA"/>
</dbReference>
<sequence length="324" mass="36957">MAPEEYTQTSGPHTPIVKSGFLEGIFPLRYLIVPLFLARLSRSECAGLVDKIVAKVRTQSTRDISYACRCIPINSVLTGVIGFWAGIIILPRQVAKDIERSNDSHSKTPCITYEKVCLPKKYGRIGFRNIQLLLPNMFGHLQKKERITRRLGGSMAIILKTQHGGIINHDRAHAGTGKNCAELKTTFKSALHSIGTRRLLSQSGYSWLLGALSKVKWAVVVWDRSNIPKHSFIGWLLFHNRLPIAIRFAKFIERLDTTCKLCYQAVEPFDHLLLHCRYTSEVRNKVLTWIQCQLERNARQFQGVQQPPEQIIREIQRELTIDPF</sequence>
<organism evidence="2 3">
    <name type="scientific">Carnegiea gigantea</name>
    <dbReference type="NCBI Taxonomy" id="171969"/>
    <lineage>
        <taxon>Eukaryota</taxon>
        <taxon>Viridiplantae</taxon>
        <taxon>Streptophyta</taxon>
        <taxon>Embryophyta</taxon>
        <taxon>Tracheophyta</taxon>
        <taxon>Spermatophyta</taxon>
        <taxon>Magnoliopsida</taxon>
        <taxon>eudicotyledons</taxon>
        <taxon>Gunneridae</taxon>
        <taxon>Pentapetalae</taxon>
        <taxon>Caryophyllales</taxon>
        <taxon>Cactineae</taxon>
        <taxon>Cactaceae</taxon>
        <taxon>Cactoideae</taxon>
        <taxon>Echinocereeae</taxon>
        <taxon>Carnegiea</taxon>
    </lineage>
</organism>
<name>A0A9Q1KK21_9CARY</name>
<proteinExistence type="predicted"/>
<dbReference type="PANTHER" id="PTHR33116">
    <property type="entry name" value="REVERSE TRANSCRIPTASE ZINC-BINDING DOMAIN-CONTAINING PROTEIN-RELATED-RELATED"/>
    <property type="match status" value="1"/>
</dbReference>
<reference evidence="2" key="1">
    <citation type="submission" date="2022-04" db="EMBL/GenBank/DDBJ databases">
        <title>Carnegiea gigantea Genome sequencing and assembly v2.</title>
        <authorList>
            <person name="Copetti D."/>
            <person name="Sanderson M.J."/>
            <person name="Burquez A."/>
            <person name="Wojciechowski M.F."/>
        </authorList>
    </citation>
    <scope>NUCLEOTIDE SEQUENCE</scope>
    <source>
        <strain evidence="2">SGP5-SGP5p</strain>
        <tissue evidence="2">Aerial part</tissue>
    </source>
</reference>